<dbReference type="Gene3D" id="2.60.40.10">
    <property type="entry name" value="Immunoglobulins"/>
    <property type="match status" value="1"/>
</dbReference>
<protein>
    <recommendedName>
        <fullName evidence="4">DUF4352 domain-containing protein</fullName>
    </recommendedName>
</protein>
<reference evidence="2 3" key="1">
    <citation type="submission" date="2021-09" db="EMBL/GenBank/DDBJ databases">
        <title>Whole genome sequence of Nocardioides sp. GBK3QG-3.</title>
        <authorList>
            <person name="Tuo L."/>
        </authorList>
    </citation>
    <scope>NUCLEOTIDE SEQUENCE [LARGE SCALE GENOMIC DNA]</scope>
    <source>
        <strain evidence="2 3">GBK3QG-3</strain>
    </source>
</reference>
<accession>A0ABS7UA07</accession>
<keyword evidence="1" id="KW-0812">Transmembrane</keyword>
<dbReference type="EMBL" id="JAIQZJ010000001">
    <property type="protein sequence ID" value="MBZ5737533.1"/>
    <property type="molecule type" value="Genomic_DNA"/>
</dbReference>
<feature type="transmembrane region" description="Helical" evidence="1">
    <location>
        <begin position="25"/>
        <end position="46"/>
    </location>
</feature>
<dbReference type="Proteomes" id="UP000780875">
    <property type="component" value="Unassembled WGS sequence"/>
</dbReference>
<proteinExistence type="predicted"/>
<sequence>MTMTTPARTPIPVAARTSSGGARRLILPLVLILGVGGLLMVLGVPWTSASEGTAGVRLTAAADQGAKLTITTLEPGDSVTKSVTIRNSGSAESRLSFEENANPTTFAGGELHLTIEHDGVTVYDGQFGAMNDVSQDVGSLPAGGSSTFTFTVSLPESAPYANQGDPAVATYTWTNSN</sequence>
<evidence type="ECO:0000256" key="1">
    <source>
        <dbReference type="SAM" id="Phobius"/>
    </source>
</evidence>
<name>A0ABS7UA07_9ACTN</name>
<dbReference type="InterPro" id="IPR013783">
    <property type="entry name" value="Ig-like_fold"/>
</dbReference>
<keyword evidence="3" id="KW-1185">Reference proteome</keyword>
<comment type="caution">
    <text evidence="2">The sequence shown here is derived from an EMBL/GenBank/DDBJ whole genome shotgun (WGS) entry which is preliminary data.</text>
</comment>
<organism evidence="2 3">
    <name type="scientific">Nocardioides mangrovi</name>
    <dbReference type="NCBI Taxonomy" id="2874580"/>
    <lineage>
        <taxon>Bacteria</taxon>
        <taxon>Bacillati</taxon>
        <taxon>Actinomycetota</taxon>
        <taxon>Actinomycetes</taxon>
        <taxon>Propionibacteriales</taxon>
        <taxon>Nocardioidaceae</taxon>
        <taxon>Nocardioides</taxon>
    </lineage>
</organism>
<evidence type="ECO:0008006" key="4">
    <source>
        <dbReference type="Google" id="ProtNLM"/>
    </source>
</evidence>
<keyword evidence="1" id="KW-0472">Membrane</keyword>
<dbReference type="RefSeq" id="WP_224121882.1">
    <property type="nucleotide sequence ID" value="NZ_JAIQZJ010000001.1"/>
</dbReference>
<keyword evidence="1" id="KW-1133">Transmembrane helix</keyword>
<gene>
    <name evidence="2" type="ORF">K8U61_05110</name>
</gene>
<evidence type="ECO:0000313" key="2">
    <source>
        <dbReference type="EMBL" id="MBZ5737533.1"/>
    </source>
</evidence>
<evidence type="ECO:0000313" key="3">
    <source>
        <dbReference type="Proteomes" id="UP000780875"/>
    </source>
</evidence>